<dbReference type="GO" id="GO:0046873">
    <property type="term" value="F:metal ion transmembrane transporter activity"/>
    <property type="evidence" value="ECO:0007669"/>
    <property type="project" value="InterPro"/>
</dbReference>
<dbReference type="AlphaFoldDB" id="A0A0C3GVI4"/>
<reference evidence="8 9" key="1">
    <citation type="submission" date="2014-04" db="EMBL/GenBank/DDBJ databases">
        <authorList>
            <consortium name="DOE Joint Genome Institute"/>
            <person name="Kuo A."/>
            <person name="Martino E."/>
            <person name="Perotto S."/>
            <person name="Kohler A."/>
            <person name="Nagy L.G."/>
            <person name="Floudas D."/>
            <person name="Copeland A."/>
            <person name="Barry K.W."/>
            <person name="Cichocki N."/>
            <person name="Veneault-Fourrey C."/>
            <person name="LaButti K."/>
            <person name="Lindquist E.A."/>
            <person name="Lipzen A."/>
            <person name="Lundell T."/>
            <person name="Morin E."/>
            <person name="Murat C."/>
            <person name="Sun H."/>
            <person name="Tunlid A."/>
            <person name="Henrissat B."/>
            <person name="Grigoriev I.V."/>
            <person name="Hibbett D.S."/>
            <person name="Martin F."/>
            <person name="Nordberg H.P."/>
            <person name="Cantor M.N."/>
            <person name="Hua S.X."/>
        </authorList>
    </citation>
    <scope>NUCLEOTIDE SEQUENCE [LARGE SCALE GENOMIC DNA]</scope>
    <source>
        <strain evidence="8 9">Zn</strain>
    </source>
</reference>
<evidence type="ECO:0000256" key="1">
    <source>
        <dbReference type="ARBA" id="ARBA00004141"/>
    </source>
</evidence>
<dbReference type="HOGENOM" id="CLU_310787_0_0_1"/>
<dbReference type="InParanoid" id="A0A0C3GVI4"/>
<keyword evidence="2 7" id="KW-0812">Transmembrane</keyword>
<comment type="subcellular location">
    <subcellularLocation>
        <location evidence="1">Membrane</location>
        <topology evidence="1">Multi-pass membrane protein</topology>
    </subcellularLocation>
</comment>
<evidence type="ECO:0000256" key="6">
    <source>
        <dbReference type="SAM" id="MobiDB-lite"/>
    </source>
</evidence>
<organism evidence="8 9">
    <name type="scientific">Oidiodendron maius (strain Zn)</name>
    <dbReference type="NCBI Taxonomy" id="913774"/>
    <lineage>
        <taxon>Eukaryota</taxon>
        <taxon>Fungi</taxon>
        <taxon>Dikarya</taxon>
        <taxon>Ascomycota</taxon>
        <taxon>Pezizomycotina</taxon>
        <taxon>Leotiomycetes</taxon>
        <taxon>Leotiomycetes incertae sedis</taxon>
        <taxon>Myxotrichaceae</taxon>
        <taxon>Oidiodendron</taxon>
    </lineage>
</organism>
<evidence type="ECO:0000256" key="7">
    <source>
        <dbReference type="SAM" id="Phobius"/>
    </source>
</evidence>
<protein>
    <submittedName>
        <fullName evidence="8">Uncharacterized protein</fullName>
    </submittedName>
</protein>
<feature type="transmembrane region" description="Helical" evidence="7">
    <location>
        <begin position="722"/>
        <end position="745"/>
    </location>
</feature>
<feature type="transmembrane region" description="Helical" evidence="7">
    <location>
        <begin position="509"/>
        <end position="529"/>
    </location>
</feature>
<feature type="region of interest" description="Disordered" evidence="6">
    <location>
        <begin position="859"/>
        <end position="908"/>
    </location>
</feature>
<accession>A0A0C3GVI4</accession>
<feature type="transmembrane region" description="Helical" evidence="7">
    <location>
        <begin position="541"/>
        <end position="564"/>
    </location>
</feature>
<dbReference type="InterPro" id="IPR045863">
    <property type="entry name" value="CorA_TM1_TM2"/>
</dbReference>
<keyword evidence="5" id="KW-0175">Coiled coil</keyword>
<keyword evidence="3 7" id="KW-1133">Transmembrane helix</keyword>
<keyword evidence="9" id="KW-1185">Reference proteome</keyword>
<dbReference type="GO" id="GO:0016020">
    <property type="term" value="C:membrane"/>
    <property type="evidence" value="ECO:0007669"/>
    <property type="project" value="UniProtKB-SubCell"/>
</dbReference>
<evidence type="ECO:0000256" key="2">
    <source>
        <dbReference type="ARBA" id="ARBA00022692"/>
    </source>
</evidence>
<reference evidence="9" key="2">
    <citation type="submission" date="2015-01" db="EMBL/GenBank/DDBJ databases">
        <title>Evolutionary Origins and Diversification of the Mycorrhizal Mutualists.</title>
        <authorList>
            <consortium name="DOE Joint Genome Institute"/>
            <consortium name="Mycorrhizal Genomics Consortium"/>
            <person name="Kohler A."/>
            <person name="Kuo A."/>
            <person name="Nagy L.G."/>
            <person name="Floudas D."/>
            <person name="Copeland A."/>
            <person name="Barry K.W."/>
            <person name="Cichocki N."/>
            <person name="Veneault-Fourrey C."/>
            <person name="LaButti K."/>
            <person name="Lindquist E.A."/>
            <person name="Lipzen A."/>
            <person name="Lundell T."/>
            <person name="Morin E."/>
            <person name="Murat C."/>
            <person name="Riley R."/>
            <person name="Ohm R."/>
            <person name="Sun H."/>
            <person name="Tunlid A."/>
            <person name="Henrissat B."/>
            <person name="Grigoriev I.V."/>
            <person name="Hibbett D.S."/>
            <person name="Martin F."/>
        </authorList>
    </citation>
    <scope>NUCLEOTIDE SEQUENCE [LARGE SCALE GENOMIC DNA]</scope>
    <source>
        <strain evidence="9">Zn</strain>
    </source>
</reference>
<dbReference type="EMBL" id="KN832890">
    <property type="protein sequence ID" value="KIM94316.1"/>
    <property type="molecule type" value="Genomic_DNA"/>
</dbReference>
<feature type="coiled-coil region" evidence="5">
    <location>
        <begin position="450"/>
        <end position="484"/>
    </location>
</feature>
<dbReference type="Pfam" id="PF01544">
    <property type="entry name" value="CorA"/>
    <property type="match status" value="1"/>
</dbReference>
<proteinExistence type="predicted"/>
<evidence type="ECO:0000313" key="9">
    <source>
        <dbReference type="Proteomes" id="UP000054321"/>
    </source>
</evidence>
<feature type="compositionally biased region" description="Polar residues" evidence="6">
    <location>
        <begin position="859"/>
        <end position="878"/>
    </location>
</feature>
<feature type="compositionally biased region" description="Acidic residues" evidence="6">
    <location>
        <begin position="899"/>
        <end position="908"/>
    </location>
</feature>
<evidence type="ECO:0000313" key="8">
    <source>
        <dbReference type="EMBL" id="KIM94316.1"/>
    </source>
</evidence>
<dbReference type="Gene3D" id="1.20.58.340">
    <property type="entry name" value="Magnesium transport protein CorA, transmembrane region"/>
    <property type="match status" value="1"/>
</dbReference>
<sequence>MSATQTERAEGNSPDVSQPLLSILERLIEAQVEHAHVIKKQEQHLAALREQREIQLILDPNYIQFQDSRRRKSEIEEQWHNEILRWDPLRDWPLNDDRNFCDILLPVSAKLWTTWQYRAAYPNAAKFLARATTAEKSRSIVSCSSFFQSGEIVERWNSEDPYVKIAGMRVSMPERMWDIVKRRTVMNRREKFGRTGERLPSRLICVVDISPAIAAILLESTPKSVVSNVSPFLERYLTFTNFGKASMQSIKSETVNNIIFEYHFAFYYVTKECLETHLVCTDVRKLRKFSWFGQRAEDDQCSRHIYEEQMSFMLIGHGQDTYTSYQLAEKFFNGPKSGELRTFVSSPTWTPSTMFLSWIAMALHHVGIRWQDAISAVDDQIASAEAVVFHEMNNFDLASGAKDLKISRLRTYFWALEAYKLFEETLEATVNAWEQFKRQSLDKVNDGRNLEDYSKSVELIELAIARLQDKIERIRKKSEQVIRLRDGLFYVTSLSDTSVTINQGENIRLLTYFTILFLPLSFSTSIFGMQSILPSTTSMKTFIIVLPVVTVSTILAVFILTGAIQDIQQAVHKSIPNPGQRLREFMLEHSRKKLGEVQLRNTRAAGEQHGIWEFLTSFVELCFINIPVQEVNEAVNLYGLHKQRPATSNNVGSTMSQRHLQSTTTLISEQGATPGELRNANTLARQVIIAQHQLAEKMSARKGVVIFRVRQIPTVLFTAVRILLLCIWVPLLLIEYLVLLFYSPFTDKFATHMRLDSQRRINKREQIKRFFIGPFLFLGFDFSCLHAWRNPAEHEHRSPLPTARPSGHALGPLPLRDLQLDQTAIKRTPTPAGEQHGRSAQRIRQVMAQPNFQAAYQQQYHSGPSATTAVPAQHSTPFRSHRHSNSKSGVPRRVGDSSMDLEQESGGR</sequence>
<gene>
    <name evidence="8" type="ORF">OIDMADRAFT_184402</name>
</gene>
<evidence type="ECO:0000256" key="4">
    <source>
        <dbReference type="ARBA" id="ARBA00023136"/>
    </source>
</evidence>
<evidence type="ECO:0000256" key="3">
    <source>
        <dbReference type="ARBA" id="ARBA00022989"/>
    </source>
</evidence>
<name>A0A0C3GVI4_OIDMZ</name>
<dbReference type="InterPro" id="IPR002523">
    <property type="entry name" value="MgTranspt_CorA/ZnTranspt_ZntB"/>
</dbReference>
<keyword evidence="4 7" id="KW-0472">Membrane</keyword>
<evidence type="ECO:0000256" key="5">
    <source>
        <dbReference type="SAM" id="Coils"/>
    </source>
</evidence>
<dbReference type="SUPFAM" id="SSF144083">
    <property type="entry name" value="Magnesium transport protein CorA, transmembrane region"/>
    <property type="match status" value="1"/>
</dbReference>
<dbReference type="Proteomes" id="UP000054321">
    <property type="component" value="Unassembled WGS sequence"/>
</dbReference>
<dbReference type="OrthoDB" id="5430750at2759"/>